<gene>
    <name evidence="1" type="ORF">J2S01_002703</name>
</gene>
<evidence type="ECO:0000313" key="2">
    <source>
        <dbReference type="Proteomes" id="UP001239167"/>
    </source>
</evidence>
<accession>A0ABT9YB77</accession>
<sequence length="87" mass="10474">MPDRLTYYELDNKPKEMLYYLCTLEKKYNGDVDTILDNFEHKYMSNSDDNFRNNEYIKILESKGYIYIDAMGSDNTIYIWTILGPQY</sequence>
<comment type="caution">
    <text evidence="1">The sequence shown here is derived from an EMBL/GenBank/DDBJ whole genome shotgun (WGS) entry which is preliminary data.</text>
</comment>
<reference evidence="1 2" key="1">
    <citation type="submission" date="2023-07" db="EMBL/GenBank/DDBJ databases">
        <title>Genomic Encyclopedia of Type Strains, Phase IV (KMG-IV): sequencing the most valuable type-strain genomes for metagenomic binning, comparative biology and taxonomic classification.</title>
        <authorList>
            <person name="Goeker M."/>
        </authorList>
    </citation>
    <scope>NUCLEOTIDE SEQUENCE [LARGE SCALE GENOMIC DNA]</scope>
    <source>
        <strain evidence="1 2">DSM 16980</strain>
    </source>
</reference>
<dbReference type="Proteomes" id="UP001239167">
    <property type="component" value="Unassembled WGS sequence"/>
</dbReference>
<name>A0ABT9YB77_9FIRM</name>
<dbReference type="RefSeq" id="WP_307225252.1">
    <property type="nucleotide sequence ID" value="NZ_CP116940.1"/>
</dbReference>
<evidence type="ECO:0008006" key="3">
    <source>
        <dbReference type="Google" id="ProtNLM"/>
    </source>
</evidence>
<dbReference type="EMBL" id="JAUSUE010000024">
    <property type="protein sequence ID" value="MDQ0204969.1"/>
    <property type="molecule type" value="Genomic_DNA"/>
</dbReference>
<protein>
    <recommendedName>
        <fullName evidence="3">Phage protein</fullName>
    </recommendedName>
</protein>
<organism evidence="1 2">
    <name type="scientific">Pectinatus haikarae</name>
    <dbReference type="NCBI Taxonomy" id="349096"/>
    <lineage>
        <taxon>Bacteria</taxon>
        <taxon>Bacillati</taxon>
        <taxon>Bacillota</taxon>
        <taxon>Negativicutes</taxon>
        <taxon>Selenomonadales</taxon>
        <taxon>Selenomonadaceae</taxon>
        <taxon>Pectinatus</taxon>
    </lineage>
</organism>
<proteinExistence type="predicted"/>
<keyword evidence="2" id="KW-1185">Reference proteome</keyword>
<evidence type="ECO:0000313" key="1">
    <source>
        <dbReference type="EMBL" id="MDQ0204969.1"/>
    </source>
</evidence>